<proteinExistence type="predicted"/>
<comment type="caution">
    <text evidence="3">The sequence shown here is derived from an EMBL/GenBank/DDBJ whole genome shotgun (WGS) entry which is preliminary data.</text>
</comment>
<dbReference type="Pfam" id="PF13860">
    <property type="entry name" value="FlgD_ig"/>
    <property type="match status" value="1"/>
</dbReference>
<accession>A0A538SGP4</accession>
<gene>
    <name evidence="3" type="ORF">E6K73_07660</name>
</gene>
<feature type="domain" description="FlgD/Vpr Ig-like" evidence="2">
    <location>
        <begin position="293"/>
        <end position="354"/>
    </location>
</feature>
<evidence type="ECO:0000313" key="3">
    <source>
        <dbReference type="EMBL" id="TMQ50541.1"/>
    </source>
</evidence>
<feature type="region of interest" description="Disordered" evidence="1">
    <location>
        <begin position="36"/>
        <end position="59"/>
    </location>
</feature>
<evidence type="ECO:0000256" key="1">
    <source>
        <dbReference type="SAM" id="MobiDB-lite"/>
    </source>
</evidence>
<sequence length="370" mass="39089">MSRCRIDGRRVSWIPPLLATVLMVVGAAPALPATIFSPGQPESSDADAGTSNGQWDSFGASSGRSSFTSASNSMRVSSAAGDAVSLSRTTDFSPAPDAVLCTFNLTLSDIGPGRISDQVLRLGSKFATANADENDASTYARLGIEPAGPEGEFRIRDLVAGRSSPSYAGTQAITWALNHSGRTLSYPGPGGAAESIRNNRMDVWVGRTKVFDDIAVTNATSSMTNLKWFWGSGSGTTMFGYFQVATLPALDERRGMAASPVAGSEPASEVSAPSESGSLELYRAAPNPFARTMRFAYAIEGHAERADIGMYDVAGRRIRTFVAGTQGVGHYEVSWDGRADDGVRARAGVYFLRAAVGPTTKIARVVYLLD</sequence>
<dbReference type="InterPro" id="IPR025965">
    <property type="entry name" value="FlgD/Vpr_Ig-like"/>
</dbReference>
<protein>
    <recommendedName>
        <fullName evidence="2">FlgD/Vpr Ig-like domain-containing protein</fullName>
    </recommendedName>
</protein>
<evidence type="ECO:0000313" key="4">
    <source>
        <dbReference type="Proteomes" id="UP000320184"/>
    </source>
</evidence>
<organism evidence="3 4">
    <name type="scientific">Eiseniibacteriota bacterium</name>
    <dbReference type="NCBI Taxonomy" id="2212470"/>
    <lineage>
        <taxon>Bacteria</taxon>
        <taxon>Candidatus Eiseniibacteriota</taxon>
    </lineage>
</organism>
<dbReference type="EMBL" id="VBOT01000097">
    <property type="protein sequence ID" value="TMQ50541.1"/>
    <property type="molecule type" value="Genomic_DNA"/>
</dbReference>
<name>A0A538SGP4_UNCEI</name>
<dbReference type="Gene3D" id="2.60.40.4070">
    <property type="match status" value="1"/>
</dbReference>
<dbReference type="Proteomes" id="UP000320184">
    <property type="component" value="Unassembled WGS sequence"/>
</dbReference>
<evidence type="ECO:0000259" key="2">
    <source>
        <dbReference type="Pfam" id="PF13860"/>
    </source>
</evidence>
<reference evidence="3 4" key="1">
    <citation type="journal article" date="2019" name="Nat. Microbiol.">
        <title>Mediterranean grassland soil C-N compound turnover is dependent on rainfall and depth, and is mediated by genomically divergent microorganisms.</title>
        <authorList>
            <person name="Diamond S."/>
            <person name="Andeer P.F."/>
            <person name="Li Z."/>
            <person name="Crits-Christoph A."/>
            <person name="Burstein D."/>
            <person name="Anantharaman K."/>
            <person name="Lane K.R."/>
            <person name="Thomas B.C."/>
            <person name="Pan C."/>
            <person name="Northen T.R."/>
            <person name="Banfield J.F."/>
        </authorList>
    </citation>
    <scope>NUCLEOTIDE SEQUENCE [LARGE SCALE GENOMIC DNA]</scope>
    <source>
        <strain evidence="3">WS_3</strain>
    </source>
</reference>
<dbReference type="AlphaFoldDB" id="A0A538SGP4"/>